<dbReference type="STRING" id="397948.Cmaq_1181"/>
<proteinExistence type="predicted"/>
<dbReference type="Gene3D" id="2.60.40.1260">
    <property type="entry name" value="Lamin Tail domain"/>
    <property type="match status" value="1"/>
</dbReference>
<dbReference type="SUPFAM" id="SSF74853">
    <property type="entry name" value="Lamin A/C globular tail domain"/>
    <property type="match status" value="1"/>
</dbReference>
<dbReference type="KEGG" id="cma:Cmaq_1181"/>
<dbReference type="Proteomes" id="UP000001137">
    <property type="component" value="Chromosome"/>
</dbReference>
<dbReference type="RefSeq" id="WP_012186227.1">
    <property type="nucleotide sequence ID" value="NC_009954.1"/>
</dbReference>
<organism evidence="1 2">
    <name type="scientific">Caldivirga maquilingensis (strain ATCC 700844 / DSM 13496 / JCM 10307 / IC-167)</name>
    <dbReference type="NCBI Taxonomy" id="397948"/>
    <lineage>
        <taxon>Archaea</taxon>
        <taxon>Thermoproteota</taxon>
        <taxon>Thermoprotei</taxon>
        <taxon>Thermoproteales</taxon>
        <taxon>Thermoproteaceae</taxon>
        <taxon>Caldivirga</taxon>
    </lineage>
</organism>
<keyword evidence="2" id="KW-1185">Reference proteome</keyword>
<gene>
    <name evidence="1" type="ordered locus">Cmaq_1181</name>
</gene>
<dbReference type="GeneID" id="5709280"/>
<dbReference type="OrthoDB" id="24807at2157"/>
<evidence type="ECO:0000313" key="1">
    <source>
        <dbReference type="EMBL" id="ABW02008.1"/>
    </source>
</evidence>
<accession>A8ME02</accession>
<evidence type="ECO:0000313" key="2">
    <source>
        <dbReference type="Proteomes" id="UP000001137"/>
    </source>
</evidence>
<dbReference type="eggNOG" id="arCOG07571">
    <property type="taxonomic scope" value="Archaea"/>
</dbReference>
<dbReference type="AlphaFoldDB" id="A8ME02"/>
<dbReference type="InterPro" id="IPR036415">
    <property type="entry name" value="Lamin_tail_dom_sf"/>
</dbReference>
<dbReference type="EMBL" id="CP000852">
    <property type="protein sequence ID" value="ABW02008.1"/>
    <property type="molecule type" value="Genomic_DNA"/>
</dbReference>
<evidence type="ECO:0008006" key="3">
    <source>
        <dbReference type="Google" id="ProtNLM"/>
    </source>
</evidence>
<dbReference type="HOGENOM" id="CLU_2243691_0_0_2"/>
<sequence>MGKCIVQVDRRKFKLGEVVYIMLTNISDRALYIGSWQVLDSSSGVVFTMEPPQVLIPPSSSIMVTWFQVNNEGAQVKSGKYEIVWKPRDEDGNEYSCSTQIEVT</sequence>
<reference evidence="1 2" key="1">
    <citation type="submission" date="2007-10" db="EMBL/GenBank/DDBJ databases">
        <title>Complete sequence of Caldivirga maquilingensis IC-167.</title>
        <authorList>
            <consortium name="US DOE Joint Genome Institute"/>
            <person name="Copeland A."/>
            <person name="Lucas S."/>
            <person name="Lapidus A."/>
            <person name="Barry K."/>
            <person name="Glavina del Rio T."/>
            <person name="Dalin E."/>
            <person name="Tice H."/>
            <person name="Pitluck S."/>
            <person name="Saunders E."/>
            <person name="Brettin T."/>
            <person name="Bruce D."/>
            <person name="Detter J.C."/>
            <person name="Han C."/>
            <person name="Schmutz J."/>
            <person name="Larimer F."/>
            <person name="Land M."/>
            <person name="Hauser L."/>
            <person name="Kyrpides N."/>
            <person name="Ivanova N."/>
            <person name="Biddle J.F."/>
            <person name="Zhang Z."/>
            <person name="Fitz-Gibbon S.T."/>
            <person name="Lowe T.M."/>
            <person name="Saltikov C."/>
            <person name="House C.H."/>
            <person name="Richardson P."/>
        </authorList>
    </citation>
    <scope>NUCLEOTIDE SEQUENCE [LARGE SCALE GENOMIC DNA]</scope>
    <source>
        <strain evidence="2">ATCC 700844 / DSM 13496 / JCM 10307 / IC-167</strain>
    </source>
</reference>
<name>A8ME02_CALMQ</name>
<protein>
    <recommendedName>
        <fullName evidence="3">Intracellular proteinase inhibitor BsuPI domain-containing protein</fullName>
    </recommendedName>
</protein>